<dbReference type="Gene3D" id="3.30.40.10">
    <property type="entry name" value="Zinc/RING finger domain, C3HC4 (zinc finger)"/>
    <property type="match status" value="1"/>
</dbReference>
<evidence type="ECO:0000313" key="8">
    <source>
        <dbReference type="Proteomes" id="UP001165060"/>
    </source>
</evidence>
<comment type="caution">
    <text evidence="7">The sequence shown here is derived from an EMBL/GenBank/DDBJ whole genome shotgun (WGS) entry which is preliminary data.</text>
</comment>
<reference evidence="7 8" key="1">
    <citation type="journal article" date="2023" name="Commun. Biol.">
        <title>Genome analysis of Parmales, the sister group of diatoms, reveals the evolutionary specialization of diatoms from phago-mixotrophs to photoautotrophs.</title>
        <authorList>
            <person name="Ban H."/>
            <person name="Sato S."/>
            <person name="Yoshikawa S."/>
            <person name="Yamada K."/>
            <person name="Nakamura Y."/>
            <person name="Ichinomiya M."/>
            <person name="Sato N."/>
            <person name="Blanc-Mathieu R."/>
            <person name="Endo H."/>
            <person name="Kuwata A."/>
            <person name="Ogata H."/>
        </authorList>
    </citation>
    <scope>NUCLEOTIDE SEQUENCE [LARGE SCALE GENOMIC DNA]</scope>
</reference>
<dbReference type="InterPro" id="IPR036770">
    <property type="entry name" value="Ankyrin_rpt-contain_sf"/>
</dbReference>
<evidence type="ECO:0000256" key="4">
    <source>
        <dbReference type="PROSITE-ProRule" id="PRU00146"/>
    </source>
</evidence>
<feature type="region of interest" description="Disordered" evidence="5">
    <location>
        <begin position="287"/>
        <end position="333"/>
    </location>
</feature>
<keyword evidence="3" id="KW-0862">Zinc</keyword>
<dbReference type="Gene3D" id="1.25.40.20">
    <property type="entry name" value="Ankyrin repeat-containing domain"/>
    <property type="match status" value="1"/>
</dbReference>
<dbReference type="SUPFAM" id="SSF57903">
    <property type="entry name" value="FYVE/PHD zinc finger"/>
    <property type="match status" value="1"/>
</dbReference>
<name>A0ABQ6N0M0_9STRA</name>
<keyword evidence="2 4" id="KW-0863">Zinc-finger</keyword>
<evidence type="ECO:0000259" key="6">
    <source>
        <dbReference type="PROSITE" id="PS50016"/>
    </source>
</evidence>
<protein>
    <recommendedName>
        <fullName evidence="6">PHD-type domain-containing protein</fullName>
    </recommendedName>
</protein>
<keyword evidence="8" id="KW-1185">Reference proteome</keyword>
<evidence type="ECO:0000256" key="2">
    <source>
        <dbReference type="ARBA" id="ARBA00022771"/>
    </source>
</evidence>
<dbReference type="InterPro" id="IPR002110">
    <property type="entry name" value="Ankyrin_rpt"/>
</dbReference>
<dbReference type="SUPFAM" id="SSF48403">
    <property type="entry name" value="Ankyrin repeat"/>
    <property type="match status" value="1"/>
</dbReference>
<feature type="domain" description="PHD-type" evidence="6">
    <location>
        <begin position="490"/>
        <end position="539"/>
    </location>
</feature>
<evidence type="ECO:0000256" key="3">
    <source>
        <dbReference type="ARBA" id="ARBA00022833"/>
    </source>
</evidence>
<feature type="compositionally biased region" description="Basic and acidic residues" evidence="5">
    <location>
        <begin position="287"/>
        <end position="303"/>
    </location>
</feature>
<dbReference type="SMART" id="SM00249">
    <property type="entry name" value="PHD"/>
    <property type="match status" value="1"/>
</dbReference>
<dbReference type="InterPro" id="IPR013083">
    <property type="entry name" value="Znf_RING/FYVE/PHD"/>
</dbReference>
<dbReference type="EMBL" id="BRYB01001931">
    <property type="protein sequence ID" value="GMI36570.1"/>
    <property type="molecule type" value="Genomic_DNA"/>
</dbReference>
<evidence type="ECO:0000256" key="5">
    <source>
        <dbReference type="SAM" id="MobiDB-lite"/>
    </source>
</evidence>
<dbReference type="InterPro" id="IPR011011">
    <property type="entry name" value="Znf_FYVE_PHD"/>
</dbReference>
<evidence type="ECO:0000313" key="7">
    <source>
        <dbReference type="EMBL" id="GMI36570.1"/>
    </source>
</evidence>
<dbReference type="PROSITE" id="PS01359">
    <property type="entry name" value="ZF_PHD_1"/>
    <property type="match status" value="1"/>
</dbReference>
<dbReference type="Pfam" id="PF12796">
    <property type="entry name" value="Ank_2"/>
    <property type="match status" value="1"/>
</dbReference>
<accession>A0ABQ6N0M0</accession>
<proteinExistence type="predicted"/>
<feature type="compositionally biased region" description="Low complexity" evidence="5">
    <location>
        <begin position="304"/>
        <end position="315"/>
    </location>
</feature>
<organism evidence="7 8">
    <name type="scientific">Tetraparma gracilis</name>
    <dbReference type="NCBI Taxonomy" id="2962635"/>
    <lineage>
        <taxon>Eukaryota</taxon>
        <taxon>Sar</taxon>
        <taxon>Stramenopiles</taxon>
        <taxon>Ochrophyta</taxon>
        <taxon>Bolidophyceae</taxon>
        <taxon>Parmales</taxon>
        <taxon>Triparmaceae</taxon>
        <taxon>Tetraparma</taxon>
    </lineage>
</organism>
<dbReference type="Proteomes" id="UP001165060">
    <property type="component" value="Unassembled WGS sequence"/>
</dbReference>
<dbReference type="PROSITE" id="PS50016">
    <property type="entry name" value="ZF_PHD_2"/>
    <property type="match status" value="1"/>
</dbReference>
<dbReference type="InterPro" id="IPR001965">
    <property type="entry name" value="Znf_PHD"/>
</dbReference>
<dbReference type="Pfam" id="PF00628">
    <property type="entry name" value="PHD"/>
    <property type="match status" value="1"/>
</dbReference>
<keyword evidence="1" id="KW-0479">Metal-binding</keyword>
<feature type="non-terminal residue" evidence="7">
    <location>
        <position position="546"/>
    </location>
</feature>
<evidence type="ECO:0000256" key="1">
    <source>
        <dbReference type="ARBA" id="ARBA00022723"/>
    </source>
</evidence>
<sequence length="546" mass="58485">MSRQRPPSPASGEGLDPNQLMNFCIFGNTNEANKILSSISPQEARAQLTMANKRGSTALTYAIQNGMELSMIKLMVSRAQEADPDAPSLLQLNTVSNDFPLHVAAYYNNQVDVCAFLVSQYPAALLEVSGNGTPVACAKRWKKKGGKVVVPVEDQQVIDLLVECTAAYKEGNMVKMAELVGGEVVRGEEEGSGGGEEGEYQALVASLSASISESVGGVQQEITAGSGAGAGGEEALRGKIAEQEAQLLGYGSLVRALVKGGLEAVRRCMWEGKRVGEGLLDDDRKTREKRAKIDEEKAEKAGTGEKVVTTTTSSSAAPAKPRGSREEQKGNPKVKTRVSIFFPDMNQWYKAYVRDAVESKVWMDYDDGDQLLQDLSTSRWSYLDEEQADLKGAKNRKKYEAKDILSKGEMKFADKSMQDLVDKAVQATKKEWAGIGDKAALDHARSALRGWTVSAKAKEGGAGYQPIFAEPGGGRIFSSAGKAVASLHLGTVCGACKEKCKDLKKSILCDGCDGEFHLGCVGLKGVPKGNWYCARCKGKGRGGGGK</sequence>
<gene>
    <name evidence="7" type="ORF">TeGR_g8220</name>
</gene>
<dbReference type="InterPro" id="IPR019787">
    <property type="entry name" value="Znf_PHD-finger"/>
</dbReference>
<dbReference type="InterPro" id="IPR019786">
    <property type="entry name" value="Zinc_finger_PHD-type_CS"/>
</dbReference>